<name>A0ABN1GHN6_9ACTN</name>
<evidence type="ECO:0000256" key="4">
    <source>
        <dbReference type="ARBA" id="ARBA00023004"/>
    </source>
</evidence>
<evidence type="ECO:0000259" key="7">
    <source>
        <dbReference type="PROSITE" id="PS51296"/>
    </source>
</evidence>
<dbReference type="EMBL" id="BAAAHE010000008">
    <property type="protein sequence ID" value="GAA0611744.1"/>
    <property type="molecule type" value="Genomic_DNA"/>
</dbReference>
<keyword evidence="4" id="KW-0408">Iron</keyword>
<dbReference type="PANTHER" id="PTHR40562">
    <property type="match status" value="1"/>
</dbReference>
<dbReference type="PROSITE" id="PS51296">
    <property type="entry name" value="RIESKE"/>
    <property type="match status" value="1"/>
</dbReference>
<comment type="caution">
    <text evidence="8">The sequence shown here is derived from an EMBL/GenBank/DDBJ whole genome shotgun (WGS) entry which is preliminary data.</text>
</comment>
<evidence type="ECO:0000256" key="5">
    <source>
        <dbReference type="ARBA" id="ARBA00023014"/>
    </source>
</evidence>
<dbReference type="SUPFAM" id="SSF50022">
    <property type="entry name" value="ISP domain"/>
    <property type="match status" value="1"/>
</dbReference>
<evidence type="ECO:0000313" key="9">
    <source>
        <dbReference type="Proteomes" id="UP001500957"/>
    </source>
</evidence>
<feature type="domain" description="Rieske" evidence="7">
    <location>
        <begin position="18"/>
        <end position="118"/>
    </location>
</feature>
<keyword evidence="9" id="KW-1185">Reference proteome</keyword>
<protein>
    <submittedName>
        <fullName evidence="8">Nitrite reductase small subunit NirD</fullName>
    </submittedName>
</protein>
<dbReference type="RefSeq" id="WP_344602690.1">
    <property type="nucleotide sequence ID" value="NZ_BAAAHE010000008.1"/>
</dbReference>
<dbReference type="Pfam" id="PF13806">
    <property type="entry name" value="Rieske_2"/>
    <property type="match status" value="1"/>
</dbReference>
<dbReference type="Proteomes" id="UP001500957">
    <property type="component" value="Unassembled WGS sequence"/>
</dbReference>
<gene>
    <name evidence="8" type="primary">nirD</name>
    <name evidence="8" type="ORF">GCM10009547_12230</name>
</gene>
<dbReference type="Gene3D" id="2.102.10.10">
    <property type="entry name" value="Rieske [2Fe-2S] iron-sulphur domain"/>
    <property type="match status" value="1"/>
</dbReference>
<dbReference type="PANTHER" id="PTHR40562:SF1">
    <property type="entry name" value="NITRITE REDUCTASE (NADH) SMALL SUBUNIT"/>
    <property type="match status" value="1"/>
</dbReference>
<evidence type="ECO:0000256" key="6">
    <source>
        <dbReference type="ARBA" id="ARBA00023063"/>
    </source>
</evidence>
<sequence>MTTLDTHELTYTEVDTWVDVLPEAELSTEIGVPALVGNAPVAVFRTWDGELHAVSNLDPKTGASVIARGIVGTRGDVPTVASPLYKHVFDLRTGRCLDDDSLALARYQARVREGVIQVRAAG</sequence>
<evidence type="ECO:0000256" key="3">
    <source>
        <dbReference type="ARBA" id="ARBA00023002"/>
    </source>
</evidence>
<dbReference type="InterPro" id="IPR017941">
    <property type="entry name" value="Rieske_2Fe-2S"/>
</dbReference>
<evidence type="ECO:0000313" key="8">
    <source>
        <dbReference type="EMBL" id="GAA0611744.1"/>
    </source>
</evidence>
<keyword evidence="6" id="KW-0534">Nitrate assimilation</keyword>
<reference evidence="8 9" key="1">
    <citation type="journal article" date="2019" name="Int. J. Syst. Evol. Microbiol.">
        <title>The Global Catalogue of Microorganisms (GCM) 10K type strain sequencing project: providing services to taxonomists for standard genome sequencing and annotation.</title>
        <authorList>
            <consortium name="The Broad Institute Genomics Platform"/>
            <consortium name="The Broad Institute Genome Sequencing Center for Infectious Disease"/>
            <person name="Wu L."/>
            <person name="Ma J."/>
        </authorList>
    </citation>
    <scope>NUCLEOTIDE SEQUENCE [LARGE SCALE GENOMIC DNA]</scope>
    <source>
        <strain evidence="8 9">JCM 10671</strain>
    </source>
</reference>
<evidence type="ECO:0000256" key="2">
    <source>
        <dbReference type="ARBA" id="ARBA00022723"/>
    </source>
</evidence>
<dbReference type="InterPro" id="IPR036922">
    <property type="entry name" value="Rieske_2Fe-2S_sf"/>
</dbReference>
<keyword evidence="2" id="KW-0479">Metal-binding</keyword>
<keyword evidence="5" id="KW-0411">Iron-sulfur</keyword>
<accession>A0ABN1GHN6</accession>
<dbReference type="CDD" id="cd03529">
    <property type="entry name" value="Rieske_NirD"/>
    <property type="match status" value="1"/>
</dbReference>
<dbReference type="InterPro" id="IPR012748">
    <property type="entry name" value="Rieske-like_NirD"/>
</dbReference>
<proteinExistence type="predicted"/>
<keyword evidence="1" id="KW-0001">2Fe-2S</keyword>
<dbReference type="InterPro" id="IPR017881">
    <property type="entry name" value="NirD"/>
</dbReference>
<dbReference type="NCBIfam" id="TIGR02378">
    <property type="entry name" value="nirD_assim_sml"/>
    <property type="match status" value="1"/>
</dbReference>
<organism evidence="8 9">
    <name type="scientific">Sporichthya brevicatena</name>
    <dbReference type="NCBI Taxonomy" id="171442"/>
    <lineage>
        <taxon>Bacteria</taxon>
        <taxon>Bacillati</taxon>
        <taxon>Actinomycetota</taxon>
        <taxon>Actinomycetes</taxon>
        <taxon>Sporichthyales</taxon>
        <taxon>Sporichthyaceae</taxon>
        <taxon>Sporichthya</taxon>
    </lineage>
</organism>
<evidence type="ECO:0000256" key="1">
    <source>
        <dbReference type="ARBA" id="ARBA00022714"/>
    </source>
</evidence>
<dbReference type="PROSITE" id="PS51300">
    <property type="entry name" value="NIRD"/>
    <property type="match status" value="1"/>
</dbReference>
<keyword evidence="3" id="KW-0560">Oxidoreductase</keyword>